<protein>
    <recommendedName>
        <fullName evidence="7">Autophagy-related protein</fullName>
    </recommendedName>
</protein>
<dbReference type="InterPro" id="IPR004241">
    <property type="entry name" value="Atg8-like"/>
</dbReference>
<dbReference type="AlphaFoldDB" id="A0A0C2NLI7"/>
<keyword evidence="4" id="KW-0449">Lipoprotein</keyword>
<dbReference type="GO" id="GO:0016020">
    <property type="term" value="C:membrane"/>
    <property type="evidence" value="ECO:0007669"/>
    <property type="project" value="UniProtKB-SubCell"/>
</dbReference>
<comment type="subcellular location">
    <subcellularLocation>
        <location evidence="1">Membrane</location>
    </subcellularLocation>
</comment>
<comment type="caution">
    <text evidence="5">The sequence shown here is derived from an EMBL/GenBank/DDBJ whole genome shotgun (WGS) entry which is preliminary data.</text>
</comment>
<evidence type="ECO:0000256" key="1">
    <source>
        <dbReference type="ARBA" id="ARBA00004370"/>
    </source>
</evidence>
<evidence type="ECO:0000256" key="3">
    <source>
        <dbReference type="ARBA" id="ARBA00023136"/>
    </source>
</evidence>
<accession>A0A0C2NLI7</accession>
<keyword evidence="6" id="KW-1185">Reference proteome</keyword>
<reference evidence="5 6" key="1">
    <citation type="journal article" date="2014" name="Genome Biol. Evol.">
        <title>The genome of the myxosporean Thelohanellus kitauei shows adaptations to nutrient acquisition within its fish host.</title>
        <authorList>
            <person name="Yang Y."/>
            <person name="Xiong J."/>
            <person name="Zhou Z."/>
            <person name="Huo F."/>
            <person name="Miao W."/>
            <person name="Ran C."/>
            <person name="Liu Y."/>
            <person name="Zhang J."/>
            <person name="Feng J."/>
            <person name="Wang M."/>
            <person name="Wang M."/>
            <person name="Wang L."/>
            <person name="Yao B."/>
        </authorList>
    </citation>
    <scope>NUCLEOTIDE SEQUENCE [LARGE SCALE GENOMIC DNA]</scope>
    <source>
        <strain evidence="5">Wuqing</strain>
    </source>
</reference>
<keyword evidence="3" id="KW-0472">Membrane</keyword>
<organism evidence="5 6">
    <name type="scientific">Thelohanellus kitauei</name>
    <name type="common">Myxosporean</name>
    <dbReference type="NCBI Taxonomy" id="669202"/>
    <lineage>
        <taxon>Eukaryota</taxon>
        <taxon>Metazoa</taxon>
        <taxon>Cnidaria</taxon>
        <taxon>Myxozoa</taxon>
        <taxon>Myxosporea</taxon>
        <taxon>Bivalvulida</taxon>
        <taxon>Platysporina</taxon>
        <taxon>Myxobolidae</taxon>
        <taxon>Thelohanellus</taxon>
    </lineage>
</organism>
<dbReference type="SUPFAM" id="SSF54236">
    <property type="entry name" value="Ubiquitin-like"/>
    <property type="match status" value="1"/>
</dbReference>
<evidence type="ECO:0000256" key="4">
    <source>
        <dbReference type="ARBA" id="ARBA00023288"/>
    </source>
</evidence>
<dbReference type="Proteomes" id="UP000031668">
    <property type="component" value="Unassembled WGS sequence"/>
</dbReference>
<evidence type="ECO:0000256" key="2">
    <source>
        <dbReference type="ARBA" id="ARBA00007293"/>
    </source>
</evidence>
<gene>
    <name evidence="5" type="ORF">RF11_12644</name>
</gene>
<evidence type="ECO:0000313" key="6">
    <source>
        <dbReference type="Proteomes" id="UP000031668"/>
    </source>
</evidence>
<dbReference type="InterPro" id="IPR029071">
    <property type="entry name" value="Ubiquitin-like_domsf"/>
</dbReference>
<sequence length="119" mass="13587">MVFHFKQNNSKGILVANLRVEETAIEDSTSRAPYLCAGNNLLTQVVDFMKQMRSVMGLTPSQILMMYLDDKWVPLASTLEEVYKEFKDDDGFLYFSFKGISFSLNSYQLGKLPISTRVI</sequence>
<dbReference type="Pfam" id="PF02991">
    <property type="entry name" value="ATG8"/>
    <property type="match status" value="1"/>
</dbReference>
<proteinExistence type="inferred from homology"/>
<dbReference type="OrthoDB" id="6738456at2759"/>
<evidence type="ECO:0008006" key="7">
    <source>
        <dbReference type="Google" id="ProtNLM"/>
    </source>
</evidence>
<evidence type="ECO:0000313" key="5">
    <source>
        <dbReference type="EMBL" id="KII74902.1"/>
    </source>
</evidence>
<dbReference type="EMBL" id="JWZT01000178">
    <property type="protein sequence ID" value="KII74902.1"/>
    <property type="molecule type" value="Genomic_DNA"/>
</dbReference>
<dbReference type="Gene3D" id="3.10.20.90">
    <property type="entry name" value="Phosphatidylinositol 3-kinase Catalytic Subunit, Chain A, domain 1"/>
    <property type="match status" value="1"/>
</dbReference>
<comment type="similarity">
    <text evidence="2">Belongs to the ATG8 family.</text>
</comment>
<name>A0A0C2NLI7_THEKT</name>